<gene>
    <name evidence="3" type="ORF">L203_103301</name>
</gene>
<dbReference type="RefSeq" id="XP_066068801.1">
    <property type="nucleotide sequence ID" value="XM_066212704.1"/>
</dbReference>
<feature type="transmembrane region" description="Helical" evidence="2">
    <location>
        <begin position="406"/>
        <end position="425"/>
    </location>
</feature>
<keyword evidence="2" id="KW-1133">Transmembrane helix</keyword>
<keyword evidence="2" id="KW-0472">Membrane</keyword>
<sequence length="488" mass="55013">MPHRTTSISPSSSASISRPQESQVEILYNTAVQSFVRRDHVKTQATLNQLLDLLKRKNGLQIPWYTLEGSAKSRQAENRGDKMDEEWMIKTLKLLISSTASLYTDPPSQVDGLPQVLVMLLPPASPKEILSYLQHRCTTAYYRSAIGSNQLLPPQLISTLILASLKLSTVKPALDFAHSLVENWFTNLSDSFVLAITPSIHKRPDQDALERKRIECAREGYLRVVELFVGEVLSREGEWEMAKGFLEGEDVMGSKKKEALFKHLRTLESKPINQFQPTSSPLSSLVLPISPLPLSLPSSQNTQLHPERSTSTSSSSSEATARPHPVPQGLTMRDRISRLKAGVETGSKTNSEGSEGTFRTDPRGSSKESPLNKQMFRTSFPISTFINSFSNKLPAPVSQIVSRLVFSRYILALPIPLIIMILTLLRRRRQRQLVLPPATPSKYLEQVQAGLNRARANDDWLKWIWYYLTWWLGKFRGVWRMGTTITYV</sequence>
<reference evidence="3" key="2">
    <citation type="journal article" date="2022" name="Elife">
        <title>Obligate sexual reproduction of a homothallic fungus closely related to the Cryptococcus pathogenic species complex.</title>
        <authorList>
            <person name="Passer A.R."/>
            <person name="Clancey S.A."/>
            <person name="Shea T."/>
            <person name="David-Palma M."/>
            <person name="Averette A.F."/>
            <person name="Boekhout T."/>
            <person name="Porcel B.M."/>
            <person name="Nowrousian M."/>
            <person name="Cuomo C.A."/>
            <person name="Sun S."/>
            <person name="Heitman J."/>
            <person name="Coelho M.A."/>
        </authorList>
    </citation>
    <scope>NUCLEOTIDE SEQUENCE</scope>
    <source>
        <strain evidence="3">CBS 7841</strain>
    </source>
</reference>
<protein>
    <submittedName>
        <fullName evidence="3">Uncharacterized protein</fullName>
    </submittedName>
</protein>
<name>A0A1E3I2E6_9TREE</name>
<dbReference type="Proteomes" id="UP000094043">
    <property type="component" value="Chromosome 4"/>
</dbReference>
<feature type="region of interest" description="Disordered" evidence="1">
    <location>
        <begin position="1"/>
        <end position="20"/>
    </location>
</feature>
<evidence type="ECO:0000256" key="1">
    <source>
        <dbReference type="SAM" id="MobiDB-lite"/>
    </source>
</evidence>
<dbReference type="KEGG" id="cdep:91087512"/>
<keyword evidence="4" id="KW-1185">Reference proteome</keyword>
<reference evidence="3" key="1">
    <citation type="submission" date="2016-06" db="EMBL/GenBank/DDBJ databases">
        <authorList>
            <person name="Cuomo C."/>
            <person name="Litvintseva A."/>
            <person name="Heitman J."/>
            <person name="Chen Y."/>
            <person name="Sun S."/>
            <person name="Springer D."/>
            <person name="Dromer F."/>
            <person name="Young S."/>
            <person name="Zeng Q."/>
            <person name="Chapman S."/>
            <person name="Gujja S."/>
            <person name="Saif S."/>
            <person name="Birren B."/>
        </authorList>
    </citation>
    <scope>NUCLEOTIDE SEQUENCE</scope>
    <source>
        <strain evidence="3">CBS 7841</strain>
    </source>
</reference>
<keyword evidence="2" id="KW-0812">Transmembrane</keyword>
<evidence type="ECO:0000313" key="4">
    <source>
        <dbReference type="Proteomes" id="UP000094043"/>
    </source>
</evidence>
<evidence type="ECO:0000313" key="3">
    <source>
        <dbReference type="EMBL" id="WVN88101.1"/>
    </source>
</evidence>
<reference evidence="3" key="3">
    <citation type="submission" date="2024-01" db="EMBL/GenBank/DDBJ databases">
        <authorList>
            <person name="Coelho M.A."/>
            <person name="David-Palma M."/>
            <person name="Shea T."/>
            <person name="Sun S."/>
            <person name="Cuomo C.A."/>
            <person name="Heitman J."/>
        </authorList>
    </citation>
    <scope>NUCLEOTIDE SEQUENCE</scope>
    <source>
        <strain evidence="3">CBS 7841</strain>
    </source>
</reference>
<proteinExistence type="predicted"/>
<evidence type="ECO:0000256" key="2">
    <source>
        <dbReference type="SAM" id="Phobius"/>
    </source>
</evidence>
<dbReference type="EMBL" id="CP143787">
    <property type="protein sequence ID" value="WVN88101.1"/>
    <property type="molecule type" value="Genomic_DNA"/>
</dbReference>
<dbReference type="AlphaFoldDB" id="A0A1E3I2E6"/>
<accession>A0A1E3I2E6</accession>
<dbReference type="VEuPathDB" id="FungiDB:L203_05333"/>
<dbReference type="GeneID" id="91087512"/>
<feature type="region of interest" description="Disordered" evidence="1">
    <location>
        <begin position="296"/>
        <end position="373"/>
    </location>
</feature>
<dbReference type="OrthoDB" id="3981028at2759"/>
<organism evidence="3 4">
    <name type="scientific">Cryptococcus depauperatus CBS 7841</name>
    <dbReference type="NCBI Taxonomy" id="1295531"/>
    <lineage>
        <taxon>Eukaryota</taxon>
        <taxon>Fungi</taxon>
        <taxon>Dikarya</taxon>
        <taxon>Basidiomycota</taxon>
        <taxon>Agaricomycotina</taxon>
        <taxon>Tremellomycetes</taxon>
        <taxon>Tremellales</taxon>
        <taxon>Cryptococcaceae</taxon>
        <taxon>Cryptococcus</taxon>
    </lineage>
</organism>